<dbReference type="CDD" id="cd22852">
    <property type="entry name" value="SMN_C"/>
    <property type="match status" value="1"/>
</dbReference>
<feature type="compositionally biased region" description="Acidic residues" evidence="1">
    <location>
        <begin position="90"/>
        <end position="116"/>
    </location>
</feature>
<feature type="compositionally biased region" description="Low complexity" evidence="1">
    <location>
        <begin position="26"/>
        <end position="45"/>
    </location>
</feature>
<feature type="compositionally biased region" description="Polar residues" evidence="1">
    <location>
        <begin position="54"/>
        <end position="71"/>
    </location>
</feature>
<dbReference type="CDD" id="cd22851">
    <property type="entry name" value="SMN_N"/>
    <property type="match status" value="1"/>
</dbReference>
<reference evidence="3" key="1">
    <citation type="journal article" date="2021" name="New Phytol.">
        <title>Evolutionary innovations through gain and loss of genes in the ectomycorrhizal Boletales.</title>
        <authorList>
            <person name="Wu G."/>
            <person name="Miyauchi S."/>
            <person name="Morin E."/>
            <person name="Kuo A."/>
            <person name="Drula E."/>
            <person name="Varga T."/>
            <person name="Kohler A."/>
            <person name="Feng B."/>
            <person name="Cao Y."/>
            <person name="Lipzen A."/>
            <person name="Daum C."/>
            <person name="Hundley H."/>
            <person name="Pangilinan J."/>
            <person name="Johnson J."/>
            <person name="Barry K."/>
            <person name="LaButti K."/>
            <person name="Ng V."/>
            <person name="Ahrendt S."/>
            <person name="Min B."/>
            <person name="Choi I.G."/>
            <person name="Park H."/>
            <person name="Plett J.M."/>
            <person name="Magnuson J."/>
            <person name="Spatafora J.W."/>
            <person name="Nagy L.G."/>
            <person name="Henrissat B."/>
            <person name="Grigoriev I.V."/>
            <person name="Yang Z.L."/>
            <person name="Xu J."/>
            <person name="Martin F.M."/>
        </authorList>
    </citation>
    <scope>NUCLEOTIDE SEQUENCE</scope>
    <source>
        <strain evidence="3">KKN 215</strain>
    </source>
</reference>
<feature type="region of interest" description="Disordered" evidence="1">
    <location>
        <begin position="1"/>
        <end position="125"/>
    </location>
</feature>
<dbReference type="AlphaFoldDB" id="A0A8K0XQX5"/>
<proteinExistence type="predicted"/>
<dbReference type="EMBL" id="JAEVFJ010000012">
    <property type="protein sequence ID" value="KAH8101564.1"/>
    <property type="molecule type" value="Genomic_DNA"/>
</dbReference>
<organism evidence="3 4">
    <name type="scientific">Cristinia sonorae</name>
    <dbReference type="NCBI Taxonomy" id="1940300"/>
    <lineage>
        <taxon>Eukaryota</taxon>
        <taxon>Fungi</taxon>
        <taxon>Dikarya</taxon>
        <taxon>Basidiomycota</taxon>
        <taxon>Agaricomycotina</taxon>
        <taxon>Agaricomycetes</taxon>
        <taxon>Agaricomycetidae</taxon>
        <taxon>Agaricales</taxon>
        <taxon>Pleurotineae</taxon>
        <taxon>Stephanosporaceae</taxon>
        <taxon>Cristinia</taxon>
    </lineage>
</organism>
<evidence type="ECO:0000313" key="3">
    <source>
        <dbReference type="EMBL" id="KAH8101564.1"/>
    </source>
</evidence>
<dbReference type="Pfam" id="PF20636">
    <property type="entry name" value="SMN_G2-BD"/>
    <property type="match status" value="1"/>
</dbReference>
<protein>
    <recommendedName>
        <fullName evidence="2">Survival Motor Neuron Gemin2-binding domain-containing protein</fullName>
    </recommendedName>
</protein>
<dbReference type="Proteomes" id="UP000813824">
    <property type="component" value="Unassembled WGS sequence"/>
</dbReference>
<evidence type="ECO:0000256" key="1">
    <source>
        <dbReference type="SAM" id="MobiDB-lite"/>
    </source>
</evidence>
<comment type="caution">
    <text evidence="3">The sequence shown here is derived from an EMBL/GenBank/DDBJ whole genome shotgun (WGS) entry which is preliminary data.</text>
</comment>
<dbReference type="InterPro" id="IPR049481">
    <property type="entry name" value="SMN_G2-BD"/>
</dbReference>
<dbReference type="InterPro" id="IPR047313">
    <property type="entry name" value="SMN_C"/>
</dbReference>
<feature type="region of interest" description="Disordered" evidence="1">
    <location>
        <begin position="280"/>
        <end position="314"/>
    </location>
</feature>
<accession>A0A8K0XQX5</accession>
<evidence type="ECO:0000259" key="2">
    <source>
        <dbReference type="Pfam" id="PF20636"/>
    </source>
</evidence>
<keyword evidence="4" id="KW-1185">Reference proteome</keyword>
<gene>
    <name evidence="3" type="ORF">BXZ70DRAFT_891485</name>
</gene>
<evidence type="ECO:0000313" key="4">
    <source>
        <dbReference type="Proteomes" id="UP000813824"/>
    </source>
</evidence>
<dbReference type="OrthoDB" id="197400at2759"/>
<feature type="domain" description="Survival Motor Neuron Gemin2-binding" evidence="2">
    <location>
        <begin position="124"/>
        <end position="146"/>
    </location>
</feature>
<feature type="compositionally biased region" description="Acidic residues" evidence="1">
    <location>
        <begin position="292"/>
        <end position="307"/>
    </location>
</feature>
<name>A0A8K0XQX5_9AGAR</name>
<sequence length="314" mass="34805">MRPVVSYDDITAPSTNNGEKPGFGGAQQPQQPQLGPQLPSTLQPPTKRRRTNHNHSQSRTQHQQNSRQHQYVQHWDEPGGSGPKVNYGGGEDEEVGEDVGEGGEEGENEDEDEDEESRVLTKEEIWDDSALIDAWNSASAEYESFHGKGNKSWKEEPVKRSPLWYNIPPEPSKSKVSQTKGKATVTNGIAPTFSVPEVPAMDESIAEFDSQPLDFNTYVPTHDPSLTPLHPPGVPGPDFAQYYMPPLQGPMVGQDEAFQRALSAMYWGGYWTAVYHYQRQSQSGAGQSHGEDEADGDDEEMQEEGGDDYVSTQR</sequence>